<feature type="compositionally biased region" description="Basic residues" evidence="1">
    <location>
        <begin position="155"/>
        <end position="164"/>
    </location>
</feature>
<evidence type="ECO:0000313" key="3">
    <source>
        <dbReference type="Proteomes" id="UP000821866"/>
    </source>
</evidence>
<sequence length="172" mass="19128">MQDTVSPCARHKQQCVAAGMPGRSDCTKKGLKGLGRLNERVEETTRMHAACTEGGQEAMFRLRWATRVAHFSRTVDTVVTAKPLARCFRNRRRAEPPHFFRRNKRSGGGHLFVRVPAERVCCLSGLSKGPPPLCAGMPRLTRTTEMRPVLTPTTTRKKRSRSMLKARGGSAV</sequence>
<name>A0A9J6EIZ4_RHIMP</name>
<protein>
    <submittedName>
        <fullName evidence="2">Uncharacterized protein</fullName>
    </submittedName>
</protein>
<evidence type="ECO:0000313" key="2">
    <source>
        <dbReference type="EMBL" id="KAH8034306.1"/>
    </source>
</evidence>
<reference evidence="2" key="2">
    <citation type="submission" date="2021-09" db="EMBL/GenBank/DDBJ databases">
        <authorList>
            <person name="Jia N."/>
            <person name="Wang J."/>
            <person name="Shi W."/>
            <person name="Du L."/>
            <person name="Sun Y."/>
            <person name="Zhan W."/>
            <person name="Jiang J."/>
            <person name="Wang Q."/>
            <person name="Zhang B."/>
            <person name="Ji P."/>
            <person name="Sakyi L.B."/>
            <person name="Cui X."/>
            <person name="Yuan T."/>
            <person name="Jiang B."/>
            <person name="Yang W."/>
            <person name="Lam T.T.-Y."/>
            <person name="Chang Q."/>
            <person name="Ding S."/>
            <person name="Wang X."/>
            <person name="Zhu J."/>
            <person name="Ruan X."/>
            <person name="Zhao L."/>
            <person name="Wei J."/>
            <person name="Que T."/>
            <person name="Du C."/>
            <person name="Cheng J."/>
            <person name="Dai P."/>
            <person name="Han X."/>
            <person name="Huang E."/>
            <person name="Gao Y."/>
            <person name="Liu J."/>
            <person name="Shao H."/>
            <person name="Ye R."/>
            <person name="Li L."/>
            <person name="Wei W."/>
            <person name="Wang X."/>
            <person name="Wang C."/>
            <person name="Huo Q."/>
            <person name="Li W."/>
            <person name="Guo W."/>
            <person name="Chen H."/>
            <person name="Chen S."/>
            <person name="Zhou L."/>
            <person name="Zhou L."/>
            <person name="Ni X."/>
            <person name="Tian J."/>
            <person name="Zhou Y."/>
            <person name="Sheng Y."/>
            <person name="Liu T."/>
            <person name="Pan Y."/>
            <person name="Xia L."/>
            <person name="Li J."/>
            <person name="Zhao F."/>
            <person name="Cao W."/>
        </authorList>
    </citation>
    <scope>NUCLEOTIDE SEQUENCE</scope>
    <source>
        <strain evidence="2">Rmic-2018</strain>
        <tissue evidence="2">Larvae</tissue>
    </source>
</reference>
<dbReference type="EMBL" id="JABSTU010000004">
    <property type="protein sequence ID" value="KAH8034306.1"/>
    <property type="molecule type" value="Genomic_DNA"/>
</dbReference>
<feature type="region of interest" description="Disordered" evidence="1">
    <location>
        <begin position="150"/>
        <end position="172"/>
    </location>
</feature>
<proteinExistence type="predicted"/>
<reference evidence="2" key="1">
    <citation type="journal article" date="2020" name="Cell">
        <title>Large-Scale Comparative Analyses of Tick Genomes Elucidate Their Genetic Diversity and Vector Capacities.</title>
        <authorList>
            <consortium name="Tick Genome and Microbiome Consortium (TIGMIC)"/>
            <person name="Jia N."/>
            <person name="Wang J."/>
            <person name="Shi W."/>
            <person name="Du L."/>
            <person name="Sun Y."/>
            <person name="Zhan W."/>
            <person name="Jiang J.F."/>
            <person name="Wang Q."/>
            <person name="Zhang B."/>
            <person name="Ji P."/>
            <person name="Bell-Sakyi L."/>
            <person name="Cui X.M."/>
            <person name="Yuan T.T."/>
            <person name="Jiang B.G."/>
            <person name="Yang W.F."/>
            <person name="Lam T.T."/>
            <person name="Chang Q.C."/>
            <person name="Ding S.J."/>
            <person name="Wang X.J."/>
            <person name="Zhu J.G."/>
            <person name="Ruan X.D."/>
            <person name="Zhao L."/>
            <person name="Wei J.T."/>
            <person name="Ye R.Z."/>
            <person name="Que T.C."/>
            <person name="Du C.H."/>
            <person name="Zhou Y.H."/>
            <person name="Cheng J.X."/>
            <person name="Dai P.F."/>
            <person name="Guo W.B."/>
            <person name="Han X.H."/>
            <person name="Huang E.J."/>
            <person name="Li L.F."/>
            <person name="Wei W."/>
            <person name="Gao Y.C."/>
            <person name="Liu J.Z."/>
            <person name="Shao H.Z."/>
            <person name="Wang X."/>
            <person name="Wang C.C."/>
            <person name="Yang T.C."/>
            <person name="Huo Q.B."/>
            <person name="Li W."/>
            <person name="Chen H.Y."/>
            <person name="Chen S.E."/>
            <person name="Zhou L.G."/>
            <person name="Ni X.B."/>
            <person name="Tian J.H."/>
            <person name="Sheng Y."/>
            <person name="Liu T."/>
            <person name="Pan Y.S."/>
            <person name="Xia L.Y."/>
            <person name="Li J."/>
            <person name="Zhao F."/>
            <person name="Cao W.C."/>
        </authorList>
    </citation>
    <scope>NUCLEOTIDE SEQUENCE</scope>
    <source>
        <strain evidence="2">Rmic-2018</strain>
    </source>
</reference>
<accession>A0A9J6EIZ4</accession>
<dbReference type="Proteomes" id="UP000821866">
    <property type="component" value="Chromosome 2"/>
</dbReference>
<dbReference type="AlphaFoldDB" id="A0A9J6EIZ4"/>
<comment type="caution">
    <text evidence="2">The sequence shown here is derived from an EMBL/GenBank/DDBJ whole genome shotgun (WGS) entry which is preliminary data.</text>
</comment>
<keyword evidence="3" id="KW-1185">Reference proteome</keyword>
<evidence type="ECO:0000256" key="1">
    <source>
        <dbReference type="SAM" id="MobiDB-lite"/>
    </source>
</evidence>
<organism evidence="2 3">
    <name type="scientific">Rhipicephalus microplus</name>
    <name type="common">Cattle tick</name>
    <name type="synonym">Boophilus microplus</name>
    <dbReference type="NCBI Taxonomy" id="6941"/>
    <lineage>
        <taxon>Eukaryota</taxon>
        <taxon>Metazoa</taxon>
        <taxon>Ecdysozoa</taxon>
        <taxon>Arthropoda</taxon>
        <taxon>Chelicerata</taxon>
        <taxon>Arachnida</taxon>
        <taxon>Acari</taxon>
        <taxon>Parasitiformes</taxon>
        <taxon>Ixodida</taxon>
        <taxon>Ixodoidea</taxon>
        <taxon>Ixodidae</taxon>
        <taxon>Rhipicephalinae</taxon>
        <taxon>Rhipicephalus</taxon>
        <taxon>Boophilus</taxon>
    </lineage>
</organism>
<gene>
    <name evidence="2" type="ORF">HPB51_022759</name>
</gene>